<feature type="transmembrane region" description="Helical" evidence="2">
    <location>
        <begin position="55"/>
        <end position="79"/>
    </location>
</feature>
<keyword evidence="2" id="KW-1133">Transmembrane helix</keyword>
<dbReference type="RefSeq" id="WP_005877709.1">
    <property type="nucleotide sequence ID" value="NZ_CABMNL010000001.1"/>
</dbReference>
<comment type="caution">
    <text evidence="4">The sequence shown here is derived from an EMBL/GenBank/DDBJ whole genome shotgun (WGS) entry which is preliminary data.</text>
</comment>
<keyword evidence="2" id="KW-0472">Membrane</keyword>
<dbReference type="Gene3D" id="1.20.120.1200">
    <property type="entry name" value="NADH-ubiquinone/plastoquinone oxidoreductase chain 6, subunit NuoJ"/>
    <property type="match status" value="1"/>
</dbReference>
<comment type="catalytic activity">
    <reaction evidence="2">
        <text>a quinone + NADH + 5 H(+)(in) = a quinol + NAD(+) + 4 H(+)(out)</text>
        <dbReference type="Rhea" id="RHEA:57888"/>
        <dbReference type="ChEBI" id="CHEBI:15378"/>
        <dbReference type="ChEBI" id="CHEBI:24646"/>
        <dbReference type="ChEBI" id="CHEBI:57540"/>
        <dbReference type="ChEBI" id="CHEBI:57945"/>
        <dbReference type="ChEBI" id="CHEBI:132124"/>
    </reaction>
</comment>
<dbReference type="Pfam" id="PF00499">
    <property type="entry name" value="Oxidored_q3"/>
    <property type="match status" value="1"/>
</dbReference>
<dbReference type="EC" id="7.1.1.-" evidence="2"/>
<reference evidence="4" key="1">
    <citation type="submission" date="2011-10" db="EMBL/GenBank/DDBJ databases">
        <title>The Genome Sequence of Oxalobacter formigenes HOxBLS.</title>
        <authorList>
            <consortium name="The Broad Institute Genome Sequencing Platform"/>
            <person name="Earl A."/>
            <person name="Ward D."/>
            <person name="Feldgarden M."/>
            <person name="Gevers D."/>
            <person name="Allison M.J."/>
            <person name="Humphrey S."/>
            <person name="Young S.K."/>
            <person name="Zeng Q."/>
            <person name="Gargeya S."/>
            <person name="Fitzgerald M."/>
            <person name="Haas B."/>
            <person name="Abouelleil A."/>
            <person name="Alvarado L."/>
            <person name="Arachchi H.M."/>
            <person name="Berlin A."/>
            <person name="Brown A."/>
            <person name="Chapman S.B."/>
            <person name="Chen Z."/>
            <person name="Dunbar C."/>
            <person name="Freedman E."/>
            <person name="Gearin G."/>
            <person name="Goldberg J."/>
            <person name="Griggs A."/>
            <person name="Gujja S."/>
            <person name="Heiman D."/>
            <person name="Howarth C."/>
            <person name="Larson L."/>
            <person name="Lui A."/>
            <person name="MacDonald P.J.P."/>
            <person name="Montmayeur A."/>
            <person name="Murphy C."/>
            <person name="Neiman D."/>
            <person name="Pearson M."/>
            <person name="Priest M."/>
            <person name="Roberts A."/>
            <person name="Saif S."/>
            <person name="Shea T."/>
            <person name="Shenoy N."/>
            <person name="Sisk P."/>
            <person name="Stolte C."/>
            <person name="Sykes S."/>
            <person name="Wortman J."/>
            <person name="Nusbaum C."/>
            <person name="Birren B."/>
        </authorList>
    </citation>
    <scope>NUCLEOTIDE SEQUENCE [LARGE SCALE GENOMIC DNA]</scope>
    <source>
        <strain evidence="4">HOxBLS</strain>
    </source>
</reference>
<evidence type="ECO:0000256" key="2">
    <source>
        <dbReference type="RuleBase" id="RU004429"/>
    </source>
</evidence>
<dbReference type="InterPro" id="IPR042106">
    <property type="entry name" value="Nuo/plastoQ_OxRdtase_6_NuoJ"/>
</dbReference>
<feature type="region of interest" description="Disordered" evidence="3">
    <location>
        <begin position="200"/>
        <end position="220"/>
    </location>
</feature>
<keyword evidence="2" id="KW-0520">NAD</keyword>
<dbReference type="InterPro" id="IPR001457">
    <property type="entry name" value="NADH_UbQ/plastoQ_OxRdtase_su6"/>
</dbReference>
<keyword evidence="5" id="KW-1185">Reference proteome</keyword>
<dbReference type="AlphaFoldDB" id="C3X4P8"/>
<evidence type="ECO:0000256" key="1">
    <source>
        <dbReference type="ARBA" id="ARBA00005698"/>
    </source>
</evidence>
<comment type="similarity">
    <text evidence="1 2">Belongs to the complex I subunit 6 family.</text>
</comment>
<dbReference type="GO" id="GO:0008137">
    <property type="term" value="F:NADH dehydrogenase (ubiquinone) activity"/>
    <property type="evidence" value="ECO:0007669"/>
    <property type="project" value="UniProtKB-UniRule"/>
</dbReference>
<proteinExistence type="inferred from homology"/>
<evidence type="ECO:0000313" key="4">
    <source>
        <dbReference type="EMBL" id="EEO28184.1"/>
    </source>
</evidence>
<feature type="transmembrane region" description="Helical" evidence="2">
    <location>
        <begin position="91"/>
        <end position="115"/>
    </location>
</feature>
<feature type="transmembrane region" description="Helical" evidence="2">
    <location>
        <begin position="142"/>
        <end position="165"/>
    </location>
</feature>
<dbReference type="NCBIfam" id="NF005164">
    <property type="entry name" value="PRK06638.1-4"/>
    <property type="match status" value="1"/>
</dbReference>
<dbReference type="eggNOG" id="COG0839">
    <property type="taxonomic scope" value="Bacteria"/>
</dbReference>
<dbReference type="EMBL" id="ACDP02000006">
    <property type="protein sequence ID" value="EEO28184.1"/>
    <property type="molecule type" value="Genomic_DNA"/>
</dbReference>
<comment type="function">
    <text evidence="2">NDH-1 shuttles electrons from NADH, via FMN and iron-sulfur (Fe-S) centers, to quinones in the respiratory chain. Couples the redox reaction to proton translocation (for every two electrons transferred, four hydrogen ions are translocated across the cytoplasmic membrane), and thus conserves the redox energy in a proton gradient.</text>
</comment>
<comment type="subcellular location">
    <subcellularLocation>
        <location evidence="2">Cell membrane</location>
        <topology evidence="2">Multi-pass membrane protein</topology>
    </subcellularLocation>
</comment>
<dbReference type="PANTHER" id="PTHR33269:SF17">
    <property type="entry name" value="NADH-UBIQUINONE OXIDOREDUCTASE CHAIN 6"/>
    <property type="match status" value="1"/>
</dbReference>
<gene>
    <name evidence="4" type="ORF">OFAG_01337</name>
</gene>
<name>C3X4P8_9BURK</name>
<accession>C3X4P8</accession>
<dbReference type="PANTHER" id="PTHR33269">
    <property type="entry name" value="NADH-UBIQUINONE OXIDOREDUCTASE CHAIN 6"/>
    <property type="match status" value="1"/>
</dbReference>
<feature type="transmembrane region" description="Helical" evidence="2">
    <location>
        <begin position="31"/>
        <end position="49"/>
    </location>
</feature>
<dbReference type="HOGENOM" id="CLU_085957_5_0_4"/>
<keyword evidence="2" id="KW-0874">Quinone</keyword>
<feature type="transmembrane region" description="Helical" evidence="2">
    <location>
        <begin position="6"/>
        <end position="24"/>
    </location>
</feature>
<organism evidence="4 5">
    <name type="scientific">Oxalobacter paraformigenes</name>
    <dbReference type="NCBI Taxonomy" id="556268"/>
    <lineage>
        <taxon>Bacteria</taxon>
        <taxon>Pseudomonadati</taxon>
        <taxon>Pseudomonadota</taxon>
        <taxon>Betaproteobacteria</taxon>
        <taxon>Burkholderiales</taxon>
        <taxon>Oxalobacteraceae</taxon>
        <taxon>Oxalobacter</taxon>
    </lineage>
</organism>
<protein>
    <recommendedName>
        <fullName evidence="2">NADH-quinone oxidoreductase subunit J</fullName>
        <ecNumber evidence="2">7.1.1.-</ecNumber>
    </recommendedName>
</protein>
<evidence type="ECO:0000313" key="5">
    <source>
        <dbReference type="Proteomes" id="UP000003973"/>
    </source>
</evidence>
<sequence>MEFETVLFYAFAAILTLAALRVVTSRNPVHAVLYLVLSFFTGAALWILLKAEFLALILLLVYVGAVMVLFLFVVMMMDIELGELKRIARKNLALALFVGGLIVLEMSAVIFRGFFALDLHAPDDASRIGLTSEIGKALFTDYLFSVEIAAIILLVALIAAVTLTIRRRSDARYTSASVAIRVRPEDRLRVVEMKAEGVERVRAGTESAEDETGSGGKDKE</sequence>
<keyword evidence="2" id="KW-1003">Cell membrane</keyword>
<dbReference type="GO" id="GO:0048038">
    <property type="term" value="F:quinone binding"/>
    <property type="evidence" value="ECO:0007669"/>
    <property type="project" value="UniProtKB-UniRule"/>
</dbReference>
<evidence type="ECO:0000256" key="3">
    <source>
        <dbReference type="SAM" id="MobiDB-lite"/>
    </source>
</evidence>
<keyword evidence="2" id="KW-0812">Transmembrane</keyword>
<dbReference type="GO" id="GO:0005886">
    <property type="term" value="C:plasma membrane"/>
    <property type="evidence" value="ECO:0007669"/>
    <property type="project" value="UniProtKB-SubCell"/>
</dbReference>
<dbReference type="Proteomes" id="UP000003973">
    <property type="component" value="Unassembled WGS sequence"/>
</dbReference>